<dbReference type="InterPro" id="IPR016039">
    <property type="entry name" value="Thiolase-like"/>
</dbReference>
<sequence length="391" mass="41128">MSDVYIVEAKRTAIGSFGGSMKGLSSVDLAVPIIKNVLSKSNVPADQVDEVILGNVFKAGGKGNPARQAGIKAGLAKETPAMTIDKQCASGLRAITLGALEIGAGDADIVVAGGTESMSNVPHLLLNSRWGQKMGDMKTVDGLLYDGLHCAIEGYHMGVTAENLVEKYGISREEQDEFALRSQDKALKAIEENRFADEIVPLTIKRRREELEFKVDEFPKSTSKDKLAKLSPAFKKGGSVTAGNASGINDGAAITVLASEEAVKRHNLKPIGRIVSSASAAVDPSIMGIGPVPATQKALKKANMDISQMELVELNEAFAAQVLAVNKELGIDEEKINVNGGAIALGHPVGCSGARIVVTLLHEMKKRQQTYGLASLCVGGGQGVSIIVESL</sequence>
<dbReference type="SUPFAM" id="SSF53901">
    <property type="entry name" value="Thiolase-like"/>
    <property type="match status" value="2"/>
</dbReference>
<evidence type="ECO:0000256" key="1">
    <source>
        <dbReference type="ARBA" id="ARBA00010982"/>
    </source>
</evidence>
<keyword evidence="4 7" id="KW-0012">Acyltransferase</keyword>
<evidence type="ECO:0000256" key="4">
    <source>
        <dbReference type="ARBA" id="ARBA00023315"/>
    </source>
</evidence>
<dbReference type="Pfam" id="PF00108">
    <property type="entry name" value="Thiolase_N"/>
    <property type="match status" value="1"/>
</dbReference>
<dbReference type="FunFam" id="3.40.47.10:FF:000010">
    <property type="entry name" value="Acetyl-CoA acetyltransferase (Thiolase)"/>
    <property type="match status" value="1"/>
</dbReference>
<dbReference type="PROSITE" id="PS00737">
    <property type="entry name" value="THIOLASE_2"/>
    <property type="match status" value="1"/>
</dbReference>
<organism evidence="10 11">
    <name type="scientific">Salinibacillus xinjiangensis</name>
    <dbReference type="NCBI Taxonomy" id="1229268"/>
    <lineage>
        <taxon>Bacteria</taxon>
        <taxon>Bacillati</taxon>
        <taxon>Bacillota</taxon>
        <taxon>Bacilli</taxon>
        <taxon>Bacillales</taxon>
        <taxon>Bacillaceae</taxon>
        <taxon>Salinibacillus</taxon>
    </lineage>
</organism>
<feature type="active site" description="Proton acceptor" evidence="6">
    <location>
        <position position="377"/>
    </location>
</feature>
<reference evidence="10 11" key="1">
    <citation type="submission" date="2019-11" db="EMBL/GenBank/DDBJ databases">
        <authorList>
            <person name="Li J."/>
        </authorList>
    </citation>
    <scope>NUCLEOTIDE SEQUENCE [LARGE SCALE GENOMIC DNA]</scope>
    <source>
        <strain evidence="10 11">J4</strain>
    </source>
</reference>
<comment type="similarity">
    <text evidence="1 7">Belongs to the thiolase-like superfamily. Thiolase family.</text>
</comment>
<evidence type="ECO:0000313" key="10">
    <source>
        <dbReference type="EMBL" id="MRG87579.1"/>
    </source>
</evidence>
<keyword evidence="3 7" id="KW-0808">Transferase</keyword>
<accession>A0A6G1X9H5</accession>
<dbReference type="Pfam" id="PF02803">
    <property type="entry name" value="Thiolase_C"/>
    <property type="match status" value="1"/>
</dbReference>
<dbReference type="InterPro" id="IPR002155">
    <property type="entry name" value="Thiolase"/>
</dbReference>
<dbReference type="NCBIfam" id="TIGR01930">
    <property type="entry name" value="AcCoA-C-Actrans"/>
    <property type="match status" value="1"/>
</dbReference>
<protein>
    <recommendedName>
        <fullName evidence="2">acetyl-CoA C-acetyltransferase</fullName>
        <ecNumber evidence="2">2.3.1.9</ecNumber>
    </recommendedName>
    <alternativeName>
        <fullName evidence="5">Acetoacetyl-CoA thiolase</fullName>
    </alternativeName>
</protein>
<dbReference type="GO" id="GO:0003985">
    <property type="term" value="F:acetyl-CoA C-acetyltransferase activity"/>
    <property type="evidence" value="ECO:0007669"/>
    <property type="project" value="UniProtKB-EC"/>
</dbReference>
<feature type="active site" description="Acyl-thioester intermediate" evidence="6">
    <location>
        <position position="88"/>
    </location>
</feature>
<evidence type="ECO:0000259" key="9">
    <source>
        <dbReference type="Pfam" id="PF02803"/>
    </source>
</evidence>
<evidence type="ECO:0000256" key="6">
    <source>
        <dbReference type="PIRSR" id="PIRSR000429-1"/>
    </source>
</evidence>
<evidence type="ECO:0000256" key="5">
    <source>
        <dbReference type="ARBA" id="ARBA00030755"/>
    </source>
</evidence>
<evidence type="ECO:0000259" key="8">
    <source>
        <dbReference type="Pfam" id="PF00108"/>
    </source>
</evidence>
<evidence type="ECO:0000313" key="11">
    <source>
        <dbReference type="Proteomes" id="UP000480185"/>
    </source>
</evidence>
<dbReference type="Proteomes" id="UP000480185">
    <property type="component" value="Unassembled WGS sequence"/>
</dbReference>
<dbReference type="InterPro" id="IPR020617">
    <property type="entry name" value="Thiolase_C"/>
</dbReference>
<dbReference type="PIRSF" id="PIRSF000429">
    <property type="entry name" value="Ac-CoA_Ac_transf"/>
    <property type="match status" value="1"/>
</dbReference>
<dbReference type="InterPro" id="IPR020616">
    <property type="entry name" value="Thiolase_N"/>
</dbReference>
<evidence type="ECO:0000256" key="2">
    <source>
        <dbReference type="ARBA" id="ARBA00012705"/>
    </source>
</evidence>
<dbReference type="PANTHER" id="PTHR18919">
    <property type="entry name" value="ACETYL-COA C-ACYLTRANSFERASE"/>
    <property type="match status" value="1"/>
</dbReference>
<dbReference type="Gene3D" id="3.40.47.10">
    <property type="match status" value="2"/>
</dbReference>
<dbReference type="PANTHER" id="PTHR18919:SF107">
    <property type="entry name" value="ACETYL-COA ACETYLTRANSFERASE, CYTOSOLIC"/>
    <property type="match status" value="1"/>
</dbReference>
<dbReference type="AlphaFoldDB" id="A0A6G1X9H5"/>
<dbReference type="EMBL" id="WJNH01000010">
    <property type="protein sequence ID" value="MRG87579.1"/>
    <property type="molecule type" value="Genomic_DNA"/>
</dbReference>
<name>A0A6G1X9H5_9BACI</name>
<dbReference type="OrthoDB" id="9764892at2"/>
<comment type="caution">
    <text evidence="10">The sequence shown here is derived from an EMBL/GenBank/DDBJ whole genome shotgun (WGS) entry which is preliminary data.</text>
</comment>
<dbReference type="EC" id="2.3.1.9" evidence="2"/>
<gene>
    <name evidence="10" type="ORF">GH754_14920</name>
</gene>
<dbReference type="CDD" id="cd00751">
    <property type="entry name" value="thiolase"/>
    <property type="match status" value="1"/>
</dbReference>
<feature type="domain" description="Thiolase N-terminal" evidence="8">
    <location>
        <begin position="4"/>
        <end position="261"/>
    </location>
</feature>
<dbReference type="InterPro" id="IPR020613">
    <property type="entry name" value="Thiolase_CS"/>
</dbReference>
<proteinExistence type="inferred from homology"/>
<evidence type="ECO:0000256" key="3">
    <source>
        <dbReference type="ARBA" id="ARBA00022679"/>
    </source>
</evidence>
<feature type="domain" description="Thiolase C-terminal" evidence="9">
    <location>
        <begin position="268"/>
        <end position="389"/>
    </location>
</feature>
<keyword evidence="11" id="KW-1185">Reference proteome</keyword>
<evidence type="ECO:0000256" key="7">
    <source>
        <dbReference type="RuleBase" id="RU003557"/>
    </source>
</evidence>
<feature type="active site" description="Proton acceptor" evidence="6">
    <location>
        <position position="347"/>
    </location>
</feature>
<dbReference type="InterPro" id="IPR020610">
    <property type="entry name" value="Thiolase_AS"/>
</dbReference>
<dbReference type="PROSITE" id="PS00099">
    <property type="entry name" value="THIOLASE_3"/>
    <property type="match status" value="1"/>
</dbReference>